<dbReference type="AlphaFoldDB" id="A0AAW3ZPD4"/>
<dbReference type="RefSeq" id="WP_192029569.1">
    <property type="nucleotide sequence ID" value="NZ_JACYTR010000018.1"/>
</dbReference>
<dbReference type="Proteomes" id="UP000613768">
    <property type="component" value="Unassembled WGS sequence"/>
</dbReference>
<gene>
    <name evidence="1" type="ORF">IFO71_10395</name>
</gene>
<reference evidence="1 2" key="1">
    <citation type="submission" date="2020-09" db="EMBL/GenBank/DDBJ databases">
        <title>Pseudoxanthomonas sp. CAU 1598 isolated from sand of Yaerae Beach.</title>
        <authorList>
            <person name="Kim W."/>
        </authorList>
    </citation>
    <scope>NUCLEOTIDE SEQUENCE [LARGE SCALE GENOMIC DNA]</scope>
    <source>
        <strain evidence="1 2">CAU 1598</strain>
    </source>
</reference>
<proteinExistence type="predicted"/>
<evidence type="ECO:0000313" key="2">
    <source>
        <dbReference type="Proteomes" id="UP000613768"/>
    </source>
</evidence>
<dbReference type="EMBL" id="JACYTR010000018">
    <property type="protein sequence ID" value="MBD8526146.1"/>
    <property type="molecule type" value="Genomic_DNA"/>
</dbReference>
<sequence>MLLSYHSTTFIESKHKKVSWDIRVFGEGDTPSLFKPGCIDMQFAIPSGVPDMLQGCSNHHGFIGLMTRTGNWRFLRPNKLLHCACGQEQHNVWEKPPHLDLNLG</sequence>
<protein>
    <submittedName>
        <fullName evidence="1">Uncharacterized protein</fullName>
    </submittedName>
</protein>
<comment type="caution">
    <text evidence="1">The sequence shown here is derived from an EMBL/GenBank/DDBJ whole genome shotgun (WGS) entry which is preliminary data.</text>
</comment>
<name>A0AAW3ZPD4_9GAMM</name>
<accession>A0AAW3ZPD4</accession>
<evidence type="ECO:0000313" key="1">
    <source>
        <dbReference type="EMBL" id="MBD8526146.1"/>
    </source>
</evidence>
<organism evidence="1 2">
    <name type="scientific">Pseudomarimonas arenosa</name>
    <dbReference type="NCBI Taxonomy" id="2774145"/>
    <lineage>
        <taxon>Bacteria</taxon>
        <taxon>Pseudomonadati</taxon>
        <taxon>Pseudomonadota</taxon>
        <taxon>Gammaproteobacteria</taxon>
        <taxon>Lysobacterales</taxon>
        <taxon>Lysobacteraceae</taxon>
        <taxon>Pseudomarimonas</taxon>
    </lineage>
</organism>
<keyword evidence="2" id="KW-1185">Reference proteome</keyword>